<dbReference type="EMBL" id="JAVRRF010000002">
    <property type="protein sequence ID" value="KAK5067183.1"/>
    <property type="molecule type" value="Genomic_DNA"/>
</dbReference>
<sequence>MSSPSKQTLSPASDNWKTPPTTPETVPPPTAPIGIKEHDYKIQHLQTSVENLFNLVSEKFPHIQLKQTTLETNQATFEANQAFLEENHANLEVSQATLEVNQTNLKANQATLEVKQTKLEADIATVKAILAEHATLFTQRSSVSSDNNTNADTGIDTSTPTAIETSEQTTLNPALQDNAKNPTAVKTTAQTPSKSDASPQISRDAESISLTITVLFTSNKSIKYTLIHHIPAAKCDSLYDLRHEIVTMCSEENAPLCNEIDLVRLIRDWTKVTFKLEEDGFAADHTWAPTTIDRACAFPESIYEAWFFRNVLRGNKAEYTVDVKIHMDA</sequence>
<comment type="caution">
    <text evidence="2">The sequence shown here is derived from an EMBL/GenBank/DDBJ whole genome shotgun (WGS) entry which is preliminary data.</text>
</comment>
<keyword evidence="3" id="KW-1185">Reference proteome</keyword>
<evidence type="ECO:0000256" key="1">
    <source>
        <dbReference type="SAM" id="MobiDB-lite"/>
    </source>
</evidence>
<feature type="compositionally biased region" description="Polar residues" evidence="1">
    <location>
        <begin position="1"/>
        <end position="16"/>
    </location>
</feature>
<gene>
    <name evidence="2" type="ORF">LTR69_001170</name>
</gene>
<proteinExistence type="predicted"/>
<evidence type="ECO:0000313" key="3">
    <source>
        <dbReference type="Proteomes" id="UP001345691"/>
    </source>
</evidence>
<feature type="compositionally biased region" description="Pro residues" evidence="1">
    <location>
        <begin position="20"/>
        <end position="31"/>
    </location>
</feature>
<name>A0ABR0JMK2_9EURO</name>
<organism evidence="2 3">
    <name type="scientific">Exophiala sideris</name>
    <dbReference type="NCBI Taxonomy" id="1016849"/>
    <lineage>
        <taxon>Eukaryota</taxon>
        <taxon>Fungi</taxon>
        <taxon>Dikarya</taxon>
        <taxon>Ascomycota</taxon>
        <taxon>Pezizomycotina</taxon>
        <taxon>Eurotiomycetes</taxon>
        <taxon>Chaetothyriomycetidae</taxon>
        <taxon>Chaetothyriales</taxon>
        <taxon>Herpotrichiellaceae</taxon>
        <taxon>Exophiala</taxon>
    </lineage>
</organism>
<evidence type="ECO:0000313" key="2">
    <source>
        <dbReference type="EMBL" id="KAK5067183.1"/>
    </source>
</evidence>
<feature type="compositionally biased region" description="Polar residues" evidence="1">
    <location>
        <begin position="141"/>
        <end position="201"/>
    </location>
</feature>
<dbReference type="Proteomes" id="UP001345691">
    <property type="component" value="Unassembled WGS sequence"/>
</dbReference>
<dbReference type="Gene3D" id="6.10.250.3150">
    <property type="match status" value="1"/>
</dbReference>
<feature type="region of interest" description="Disordered" evidence="1">
    <location>
        <begin position="1"/>
        <end position="33"/>
    </location>
</feature>
<protein>
    <submittedName>
        <fullName evidence="2">Uncharacterized protein</fullName>
    </submittedName>
</protein>
<reference evidence="2 3" key="1">
    <citation type="submission" date="2023-08" db="EMBL/GenBank/DDBJ databases">
        <title>Black Yeasts Isolated from many extreme environments.</title>
        <authorList>
            <person name="Coleine C."/>
            <person name="Stajich J.E."/>
            <person name="Selbmann L."/>
        </authorList>
    </citation>
    <scope>NUCLEOTIDE SEQUENCE [LARGE SCALE GENOMIC DNA]</scope>
    <source>
        <strain evidence="2 3">CCFEE 6328</strain>
    </source>
</reference>
<accession>A0ABR0JMK2</accession>
<feature type="region of interest" description="Disordered" evidence="1">
    <location>
        <begin position="141"/>
        <end position="202"/>
    </location>
</feature>